<sequence length="236" mass="26813">MSLKDYAMRKRKQWEEEMTNQVVSLGSMTSVLEPAVSVGGGAAESASPRMNGMEMEDVESREIASEYGEADAMAVDKDMRPHMPNGTDSLKAKFELVDDPMMSTDTEKALGVKDSQPPSPLHATAEKRVTNPSSTLCAVKAEQNKSARRLRKLLLRKKNNREKRERKAYAPDGLNIEGRHFECPFCHRMFERWGILYHLRGKHTNKILPSIDQDANLRTPKTPDHEFMEKLKSYFI</sequence>
<evidence type="ECO:0000313" key="3">
    <source>
        <dbReference type="Proteomes" id="UP000054166"/>
    </source>
</evidence>
<dbReference type="HOGENOM" id="CLU_1175821_0_0_1"/>
<gene>
    <name evidence="2" type="ORF">PILCRDRAFT_92611</name>
</gene>
<protein>
    <submittedName>
        <fullName evidence="2">Uncharacterized protein</fullName>
    </submittedName>
</protein>
<evidence type="ECO:0000256" key="1">
    <source>
        <dbReference type="SAM" id="MobiDB-lite"/>
    </source>
</evidence>
<proteinExistence type="predicted"/>
<dbReference type="InParanoid" id="A0A0C3EPE7"/>
<feature type="compositionally biased region" description="Low complexity" evidence="1">
    <location>
        <begin position="39"/>
        <end position="48"/>
    </location>
</feature>
<feature type="region of interest" description="Disordered" evidence="1">
    <location>
        <begin position="109"/>
        <end position="134"/>
    </location>
</feature>
<reference evidence="2 3" key="1">
    <citation type="submission" date="2014-04" db="EMBL/GenBank/DDBJ databases">
        <authorList>
            <consortium name="DOE Joint Genome Institute"/>
            <person name="Kuo A."/>
            <person name="Tarkka M."/>
            <person name="Buscot F."/>
            <person name="Kohler A."/>
            <person name="Nagy L.G."/>
            <person name="Floudas D."/>
            <person name="Copeland A."/>
            <person name="Barry K.W."/>
            <person name="Cichocki N."/>
            <person name="Veneault-Fourrey C."/>
            <person name="LaButti K."/>
            <person name="Lindquist E.A."/>
            <person name="Lipzen A."/>
            <person name="Lundell T."/>
            <person name="Morin E."/>
            <person name="Murat C."/>
            <person name="Sun H."/>
            <person name="Tunlid A."/>
            <person name="Henrissat B."/>
            <person name="Grigoriev I.V."/>
            <person name="Hibbett D.S."/>
            <person name="Martin F."/>
            <person name="Nordberg H.P."/>
            <person name="Cantor M.N."/>
            <person name="Hua S.X."/>
        </authorList>
    </citation>
    <scope>NUCLEOTIDE SEQUENCE [LARGE SCALE GENOMIC DNA]</scope>
    <source>
        <strain evidence="2 3">F 1598</strain>
    </source>
</reference>
<keyword evidence="3" id="KW-1185">Reference proteome</keyword>
<reference evidence="3" key="2">
    <citation type="submission" date="2015-01" db="EMBL/GenBank/DDBJ databases">
        <title>Evolutionary Origins and Diversification of the Mycorrhizal Mutualists.</title>
        <authorList>
            <consortium name="DOE Joint Genome Institute"/>
            <consortium name="Mycorrhizal Genomics Consortium"/>
            <person name="Kohler A."/>
            <person name="Kuo A."/>
            <person name="Nagy L.G."/>
            <person name="Floudas D."/>
            <person name="Copeland A."/>
            <person name="Barry K.W."/>
            <person name="Cichocki N."/>
            <person name="Veneault-Fourrey C."/>
            <person name="LaButti K."/>
            <person name="Lindquist E.A."/>
            <person name="Lipzen A."/>
            <person name="Lundell T."/>
            <person name="Morin E."/>
            <person name="Murat C."/>
            <person name="Riley R."/>
            <person name="Ohm R."/>
            <person name="Sun H."/>
            <person name="Tunlid A."/>
            <person name="Henrissat B."/>
            <person name="Grigoriev I.V."/>
            <person name="Hibbett D.S."/>
            <person name="Martin F."/>
        </authorList>
    </citation>
    <scope>NUCLEOTIDE SEQUENCE [LARGE SCALE GENOMIC DNA]</scope>
    <source>
        <strain evidence="3">F 1598</strain>
    </source>
</reference>
<dbReference type="AlphaFoldDB" id="A0A0C3EPE7"/>
<name>A0A0C3EPE7_PILCF</name>
<dbReference type="Proteomes" id="UP000054166">
    <property type="component" value="Unassembled WGS sequence"/>
</dbReference>
<accession>A0A0C3EPE7</accession>
<organism evidence="2 3">
    <name type="scientific">Piloderma croceum (strain F 1598)</name>
    <dbReference type="NCBI Taxonomy" id="765440"/>
    <lineage>
        <taxon>Eukaryota</taxon>
        <taxon>Fungi</taxon>
        <taxon>Dikarya</taxon>
        <taxon>Basidiomycota</taxon>
        <taxon>Agaricomycotina</taxon>
        <taxon>Agaricomycetes</taxon>
        <taxon>Agaricomycetidae</taxon>
        <taxon>Atheliales</taxon>
        <taxon>Atheliaceae</taxon>
        <taxon>Piloderma</taxon>
    </lineage>
</organism>
<feature type="region of interest" description="Disordered" evidence="1">
    <location>
        <begin position="39"/>
        <end position="63"/>
    </location>
</feature>
<evidence type="ECO:0000313" key="2">
    <source>
        <dbReference type="EMBL" id="KIM74450.1"/>
    </source>
</evidence>
<dbReference type="EMBL" id="KN833061">
    <property type="protein sequence ID" value="KIM74450.1"/>
    <property type="molecule type" value="Genomic_DNA"/>
</dbReference>